<dbReference type="GeneID" id="54552057"/>
<protein>
    <recommendedName>
        <fullName evidence="3">Integral membrane protein</fullName>
    </recommendedName>
</protein>
<evidence type="ECO:0000313" key="1">
    <source>
        <dbReference type="EMBL" id="KAF2273881.1"/>
    </source>
</evidence>
<dbReference type="Proteomes" id="UP000800097">
    <property type="component" value="Unassembled WGS sequence"/>
</dbReference>
<sequence length="125" mass="13074">MSAGTNRLFLTTAIAHGLLSLGHTAKGLEQFKEPSLKQIPALLRTTVKVGWYEGSVFFVIAALLNLKWSHSPIGLVDPLDKAIATLLTTLLFGAGAKYYGAGDRGTGITLAIVGILQGLGLKGGL</sequence>
<proteinExistence type="predicted"/>
<dbReference type="RefSeq" id="XP_033651420.1">
    <property type="nucleotide sequence ID" value="XM_033798882.1"/>
</dbReference>
<dbReference type="AlphaFoldDB" id="A0A6A6JBB0"/>
<dbReference type="EMBL" id="ML986506">
    <property type="protein sequence ID" value="KAF2273881.1"/>
    <property type="molecule type" value="Genomic_DNA"/>
</dbReference>
<evidence type="ECO:0000313" key="2">
    <source>
        <dbReference type="Proteomes" id="UP000800097"/>
    </source>
</evidence>
<name>A0A6A6JBB0_WESOR</name>
<dbReference type="OrthoDB" id="5399817at2759"/>
<evidence type="ECO:0008006" key="3">
    <source>
        <dbReference type="Google" id="ProtNLM"/>
    </source>
</evidence>
<accession>A0A6A6JBB0</accession>
<gene>
    <name evidence="1" type="ORF">EI97DRAFT_435528</name>
</gene>
<keyword evidence="2" id="KW-1185">Reference proteome</keyword>
<organism evidence="1 2">
    <name type="scientific">Westerdykella ornata</name>
    <dbReference type="NCBI Taxonomy" id="318751"/>
    <lineage>
        <taxon>Eukaryota</taxon>
        <taxon>Fungi</taxon>
        <taxon>Dikarya</taxon>
        <taxon>Ascomycota</taxon>
        <taxon>Pezizomycotina</taxon>
        <taxon>Dothideomycetes</taxon>
        <taxon>Pleosporomycetidae</taxon>
        <taxon>Pleosporales</taxon>
        <taxon>Sporormiaceae</taxon>
        <taxon>Westerdykella</taxon>
    </lineage>
</organism>
<reference evidence="1" key="1">
    <citation type="journal article" date="2020" name="Stud. Mycol.">
        <title>101 Dothideomycetes genomes: a test case for predicting lifestyles and emergence of pathogens.</title>
        <authorList>
            <person name="Haridas S."/>
            <person name="Albert R."/>
            <person name="Binder M."/>
            <person name="Bloem J."/>
            <person name="Labutti K."/>
            <person name="Salamov A."/>
            <person name="Andreopoulos B."/>
            <person name="Baker S."/>
            <person name="Barry K."/>
            <person name="Bills G."/>
            <person name="Bluhm B."/>
            <person name="Cannon C."/>
            <person name="Castanera R."/>
            <person name="Culley D."/>
            <person name="Daum C."/>
            <person name="Ezra D."/>
            <person name="Gonzalez J."/>
            <person name="Henrissat B."/>
            <person name="Kuo A."/>
            <person name="Liang C."/>
            <person name="Lipzen A."/>
            <person name="Lutzoni F."/>
            <person name="Magnuson J."/>
            <person name="Mondo S."/>
            <person name="Nolan M."/>
            <person name="Ohm R."/>
            <person name="Pangilinan J."/>
            <person name="Park H.-J."/>
            <person name="Ramirez L."/>
            <person name="Alfaro M."/>
            <person name="Sun H."/>
            <person name="Tritt A."/>
            <person name="Yoshinaga Y."/>
            <person name="Zwiers L.-H."/>
            <person name="Turgeon B."/>
            <person name="Goodwin S."/>
            <person name="Spatafora J."/>
            <person name="Crous P."/>
            <person name="Grigoriev I."/>
        </authorList>
    </citation>
    <scope>NUCLEOTIDE SEQUENCE</scope>
    <source>
        <strain evidence="1">CBS 379.55</strain>
    </source>
</reference>